<evidence type="ECO:0000256" key="2">
    <source>
        <dbReference type="ARBA" id="ARBA00023315"/>
    </source>
</evidence>
<dbReference type="GO" id="GO:0016746">
    <property type="term" value="F:acyltransferase activity"/>
    <property type="evidence" value="ECO:0007669"/>
    <property type="project" value="UniProtKB-KW"/>
</dbReference>
<organism evidence="3">
    <name type="scientific">termite gut metagenome</name>
    <dbReference type="NCBI Taxonomy" id="433724"/>
    <lineage>
        <taxon>unclassified sequences</taxon>
        <taxon>metagenomes</taxon>
        <taxon>organismal metagenomes</taxon>
    </lineage>
</organism>
<dbReference type="AlphaFoldDB" id="A0A5J4T1E7"/>
<accession>A0A5J4T1E7</accession>
<keyword evidence="2" id="KW-0012">Acyltransferase</keyword>
<proteinExistence type="predicted"/>
<evidence type="ECO:0000313" key="3">
    <source>
        <dbReference type="EMBL" id="KAA6351265.1"/>
    </source>
</evidence>
<reference evidence="3" key="1">
    <citation type="submission" date="2019-03" db="EMBL/GenBank/DDBJ databases">
        <title>Single cell metagenomics reveals metabolic interactions within the superorganism composed of flagellate Streblomastix strix and complex community of Bacteroidetes bacteria on its surface.</title>
        <authorList>
            <person name="Treitli S.C."/>
            <person name="Kolisko M."/>
            <person name="Husnik F."/>
            <person name="Keeling P."/>
            <person name="Hampl V."/>
        </authorList>
    </citation>
    <scope>NUCLEOTIDE SEQUENCE</scope>
    <source>
        <strain evidence="3">STM</strain>
    </source>
</reference>
<gene>
    <name evidence="3" type="ORF">EZS27_001411</name>
</gene>
<dbReference type="Gene3D" id="3.40.630.30">
    <property type="match status" value="1"/>
</dbReference>
<dbReference type="PANTHER" id="PTHR36449">
    <property type="entry name" value="ACETYLTRANSFERASE-RELATED"/>
    <property type="match status" value="1"/>
</dbReference>
<sequence length="98" mass="11384">MLDTSCSFHLLNKTVIDECKSFTCGNDDLNDFFKNEAENYTKQLIAKSYCFRLKTNLSVMICAFTLSNSKIKVKGLKKGRKLLKTYLTEKLWRGIRLF</sequence>
<comment type="caution">
    <text evidence="3">The sequence shown here is derived from an EMBL/GenBank/DDBJ whole genome shotgun (WGS) entry which is preliminary data.</text>
</comment>
<dbReference type="PANTHER" id="PTHR36449:SF1">
    <property type="entry name" value="ACETYLTRANSFERASE"/>
    <property type="match status" value="1"/>
</dbReference>
<dbReference type="EMBL" id="SNRY01000016">
    <property type="protein sequence ID" value="KAA6351265.1"/>
    <property type="molecule type" value="Genomic_DNA"/>
</dbReference>
<protein>
    <submittedName>
        <fullName evidence="3">Uncharacterized protein</fullName>
    </submittedName>
</protein>
<name>A0A5J4T1E7_9ZZZZ</name>
<evidence type="ECO:0000256" key="1">
    <source>
        <dbReference type="ARBA" id="ARBA00022679"/>
    </source>
</evidence>
<keyword evidence="1" id="KW-0808">Transferase</keyword>